<evidence type="ECO:0000256" key="6">
    <source>
        <dbReference type="ARBA" id="ARBA00023136"/>
    </source>
</evidence>
<evidence type="ECO:0000256" key="2">
    <source>
        <dbReference type="ARBA" id="ARBA00022531"/>
    </source>
</evidence>
<comment type="caution">
    <text evidence="9">The sequence shown here is derived from an EMBL/GenBank/DDBJ whole genome shotgun (WGS) entry which is preliminary data.</text>
</comment>
<feature type="domain" description="PBS-linker" evidence="8">
    <location>
        <begin position="7"/>
        <end position="188"/>
    </location>
</feature>
<dbReference type="PANTHER" id="PTHR34011">
    <property type="entry name" value="PHYCOBILISOME 32.1 KDA LINKER POLYPEPTIDE, PHYCOCYANIN-ASSOCIATED, ROD 2-RELATED"/>
    <property type="match status" value="1"/>
</dbReference>
<accession>A0A6M0RTX1</accession>
<dbReference type="InterPro" id="IPR001297">
    <property type="entry name" value="PBS_linker_dom"/>
</dbReference>
<protein>
    <submittedName>
        <fullName evidence="9">Photosystem I reaction center subunit XI</fullName>
    </submittedName>
</protein>
<dbReference type="GO" id="GO:0031676">
    <property type="term" value="C:plasma membrane-derived thylakoid membrane"/>
    <property type="evidence" value="ECO:0007669"/>
    <property type="project" value="UniProtKB-SubCell"/>
</dbReference>
<dbReference type="Proteomes" id="UP000481033">
    <property type="component" value="Unassembled WGS sequence"/>
</dbReference>
<evidence type="ECO:0000313" key="10">
    <source>
        <dbReference type="Proteomes" id="UP000481033"/>
    </source>
</evidence>
<dbReference type="GO" id="GO:0030089">
    <property type="term" value="C:phycobilisome"/>
    <property type="evidence" value="ECO:0007669"/>
    <property type="project" value="UniProtKB-UniRule"/>
</dbReference>
<evidence type="ECO:0000313" key="9">
    <source>
        <dbReference type="EMBL" id="NEZ59202.1"/>
    </source>
</evidence>
<comment type="subcellular location">
    <subcellularLocation>
        <location evidence="1">Cellular thylakoid membrane</location>
        <topology evidence="1">Peripheral membrane protein</topology>
        <orientation evidence="1">Cytoplasmic side</orientation>
    </subcellularLocation>
</comment>
<keyword evidence="3" id="KW-0042">Antenna complex</keyword>
<keyword evidence="5" id="KW-0793">Thylakoid</keyword>
<name>A0A6M0RTX1_9CYAN</name>
<evidence type="ECO:0000256" key="3">
    <source>
        <dbReference type="ARBA" id="ARBA00022549"/>
    </source>
</evidence>
<dbReference type="RefSeq" id="WP_163702146.1">
    <property type="nucleotide sequence ID" value="NZ_QXHD01000004.1"/>
</dbReference>
<feature type="domain" description="PBS-linker" evidence="8">
    <location>
        <begin position="464"/>
        <end position="645"/>
    </location>
</feature>
<dbReference type="EMBL" id="QXHD01000004">
    <property type="protein sequence ID" value="NEZ59202.1"/>
    <property type="molecule type" value="Genomic_DNA"/>
</dbReference>
<keyword evidence="10" id="KW-1185">Reference proteome</keyword>
<evidence type="ECO:0000259" key="8">
    <source>
        <dbReference type="PROSITE" id="PS51445"/>
    </source>
</evidence>
<organism evidence="9 10">
    <name type="scientific">Adonisia turfae CCMR0081</name>
    <dbReference type="NCBI Taxonomy" id="2292702"/>
    <lineage>
        <taxon>Bacteria</taxon>
        <taxon>Bacillati</taxon>
        <taxon>Cyanobacteriota</taxon>
        <taxon>Adonisia</taxon>
        <taxon>Adonisia turfae</taxon>
    </lineage>
</organism>
<comment type="similarity">
    <text evidence="7">Belongs to the phycobilisome linker protein family.</text>
</comment>
<keyword evidence="4 7" id="KW-0605">Phycobilisome</keyword>
<feature type="domain" description="PBS-linker" evidence="8">
    <location>
        <begin position="240"/>
        <end position="421"/>
    </location>
</feature>
<sequence length="779" mass="87199">MVSTFANPVVNSAISLGTQAFDETDPVQLWPNDSLETVEVVIRAVYRQVLGNTHVMESERATVADAESQLRSHAITVREFIRQIAKSELYRSRFFEPCSRNRFIELNFKHLLGRAPNSYSDIADHSYLLEAQGFEADIDSYLDSDEYQQTFGESMVPYYRGHKSPTGQQVSGFPNLLKLLRGAASHDNNLAHNQQARLNQALMANQIGKIAPVTRPTTLWKSPATQELEARYAAYAAARFSPARPAIELGTQAFDETAPVELRPNDSLAAVEVVIQAVYRQVLGNAHVMESERAAIADAEAQLQSQTITVREFIRRVAKSELYRSRFFEPCSRSRFIELNFKHLLGRAPNNYSDIADHSQILDSAGYETEIDAYLGSDEYLQVFGENTVPYYRGHQSPIGQKVAGFANLLKLLRGRASNDSNPAYYLSQARLIQATMTNKIGEIEAVNSPAKRQLTVIEPERLLTEQEKIAQQTFQGYAPFRQTSPVELLPGASTEESEVVIRAIYRQVMGNAHIMESERLVVPESQLKNGNLSVREFVRQVAKSELYQSRFTNCYRYRAMELHFKHLLGRAPQNFAEMKAHSAILDTEGYEADIDSYINSDEYQNAFGENIVPYYRGYNSAPGQTMVEFTNMLHLLKGASGSDKDLTDNRPRVTNAMLPCQPIKVSKPRDAQEILAEIFNFTPAAPPVTPEPQESEQDLLIAKLQQQLADLRSSASVGKSVLSKGPYSKAVIGGNSSSTQTDEKAALIERLRGELMEAQALAAVGASRLNKWQQRNFR</sequence>
<evidence type="ECO:0000256" key="1">
    <source>
        <dbReference type="ARBA" id="ARBA00004445"/>
    </source>
</evidence>
<evidence type="ECO:0000256" key="4">
    <source>
        <dbReference type="ARBA" id="ARBA00022738"/>
    </source>
</evidence>
<dbReference type="GO" id="GO:0015979">
    <property type="term" value="P:photosynthesis"/>
    <property type="evidence" value="ECO:0007669"/>
    <property type="project" value="UniProtKB-KW"/>
</dbReference>
<dbReference type="PROSITE" id="PS51445">
    <property type="entry name" value="PBS_LINKER"/>
    <property type="match status" value="3"/>
</dbReference>
<keyword evidence="2" id="KW-0602">Photosynthesis</keyword>
<gene>
    <name evidence="9" type="ORF">DXZ20_26875</name>
</gene>
<evidence type="ECO:0000256" key="7">
    <source>
        <dbReference type="PROSITE-ProRule" id="PRU00775"/>
    </source>
</evidence>
<dbReference type="PANTHER" id="PTHR34011:SF6">
    <property type="entry name" value="PHYCOBILIPROTEIN APCE"/>
    <property type="match status" value="1"/>
</dbReference>
<evidence type="ECO:0000256" key="5">
    <source>
        <dbReference type="ARBA" id="ARBA00023078"/>
    </source>
</evidence>
<reference evidence="9 10" key="1">
    <citation type="journal article" date="2020" name="Microb. Ecol.">
        <title>Ecogenomics of the Marine Benthic Filamentous Cyanobacterium Adonisia.</title>
        <authorList>
            <person name="Walter J.M."/>
            <person name="Coutinho F.H."/>
            <person name="Leomil L."/>
            <person name="Hargreaves P.I."/>
            <person name="Campeao M.E."/>
            <person name="Vieira V.V."/>
            <person name="Silva B.S."/>
            <person name="Fistarol G.O."/>
            <person name="Salomon P.S."/>
            <person name="Sawabe T."/>
            <person name="Mino S."/>
            <person name="Hosokawa M."/>
            <person name="Miyashita H."/>
            <person name="Maruyama F."/>
            <person name="van Verk M.C."/>
            <person name="Dutilh B.E."/>
            <person name="Thompson C.C."/>
            <person name="Thompson F.L."/>
        </authorList>
    </citation>
    <scope>NUCLEOTIDE SEQUENCE [LARGE SCALE GENOMIC DNA]</scope>
    <source>
        <strain evidence="9 10">CCMR0081</strain>
    </source>
</reference>
<proteinExistence type="inferred from homology"/>
<dbReference type="Pfam" id="PF00427">
    <property type="entry name" value="PBS_linker_poly"/>
    <property type="match status" value="3"/>
</dbReference>
<dbReference type="AlphaFoldDB" id="A0A6M0RTX1"/>
<dbReference type="InterPro" id="IPR038255">
    <property type="entry name" value="PBS_linker_sf"/>
</dbReference>
<dbReference type="Gene3D" id="1.10.3130.20">
    <property type="entry name" value="Phycobilisome linker domain"/>
    <property type="match status" value="3"/>
</dbReference>
<keyword evidence="6" id="KW-0472">Membrane</keyword>